<evidence type="ECO:0000313" key="2">
    <source>
        <dbReference type="Proteomes" id="UP000275571"/>
    </source>
</evidence>
<gene>
    <name evidence="1" type="ORF">DB313_04830</name>
</gene>
<dbReference type="Proteomes" id="UP000275571">
    <property type="component" value="Plasmid lp129"/>
</dbReference>
<dbReference type="OrthoDB" id="350614at2"/>
<dbReference type="KEGG" id="btur:DB313_04830"/>
<geneLocation type="plasmid" evidence="1 2">
    <name>lp129</name>
</geneLocation>
<evidence type="ECO:0000313" key="1">
    <source>
        <dbReference type="EMBL" id="AYE36826.1"/>
    </source>
</evidence>
<proteinExistence type="predicted"/>
<accession>A0A386PMN7</accession>
<dbReference type="EMBL" id="CP028885">
    <property type="protein sequence ID" value="AYE36826.1"/>
    <property type="molecule type" value="Genomic_DNA"/>
</dbReference>
<organism evidence="1 2">
    <name type="scientific">Borrelia turcica IST7</name>
    <dbReference type="NCBI Taxonomy" id="1104446"/>
    <lineage>
        <taxon>Bacteria</taxon>
        <taxon>Pseudomonadati</taxon>
        <taxon>Spirochaetota</taxon>
        <taxon>Spirochaetia</taxon>
        <taxon>Spirochaetales</taxon>
        <taxon>Borreliaceae</taxon>
        <taxon>Borrelia</taxon>
    </lineage>
</organism>
<dbReference type="InterPro" id="IPR008483">
    <property type="entry name" value="DUF764_BOR_spp"/>
</dbReference>
<dbReference type="Pfam" id="PF05561">
    <property type="entry name" value="DUF764"/>
    <property type="match status" value="1"/>
</dbReference>
<dbReference type="RefSeq" id="WP_120104745.1">
    <property type="nucleotide sequence ID" value="NZ_CP028885.1"/>
</dbReference>
<keyword evidence="1" id="KW-0614">Plasmid</keyword>
<name>A0A386PMN7_9SPIR</name>
<keyword evidence="2" id="KW-1185">Reference proteome</keyword>
<reference evidence="1 2" key="1">
    <citation type="journal article" date="2018" name="Infect. Genet. Evol.">
        <title>Genome-wide analysis of Borrelia turcica and 'Candidatus Borrelia tachyglossi' shows relapsing fever-like genomes with unique genomic links to Lyme disease Borrelia.</title>
        <authorList>
            <person name="Gofton A.W."/>
            <person name="Margos G."/>
            <person name="Fingerle V."/>
            <person name="Hepner S."/>
            <person name="Loh S.M."/>
            <person name="Ryan U."/>
            <person name="Irwin P."/>
            <person name="Oskam C.L."/>
        </authorList>
    </citation>
    <scope>NUCLEOTIDE SEQUENCE [LARGE SCALE GENOMIC DNA]</scope>
    <source>
        <strain evidence="1 2">IST7</strain>
        <plasmid evidence="1">lp129</plasmid>
    </source>
</reference>
<protein>
    <submittedName>
        <fullName evidence="1">Uncharacterized protein</fullName>
    </submittedName>
</protein>
<dbReference type="AlphaFoldDB" id="A0A386PMN7"/>
<sequence length="179" mass="20750">MLLGLYESQEFLIKILLNFKEYLKKHSLEVELLNLRSNLYLSDLQENHPDLLVIKPEGYEGLDPRELRSGGFYENVNEFGLNFTLHFMGFVRDLSELEIYCNLHGIYEHFLDFLHASSHKFEFRKKLKSSYSLSLNYYINATSNLNNNGFVRVTGSGNRAVLGLSQAYRANIQAIETKN</sequence>